<name>A0A7X9IJC2_9DELT</name>
<dbReference type="NCBIfam" id="TIGR03177">
    <property type="entry name" value="pilus_cpaB"/>
    <property type="match status" value="1"/>
</dbReference>
<dbReference type="Proteomes" id="UP000524246">
    <property type="component" value="Unassembled WGS sequence"/>
</dbReference>
<reference evidence="3 4" key="1">
    <citation type="journal article" date="2020" name="Biotechnol. Biofuels">
        <title>New insights from the biogas microbiome by comprehensive genome-resolved metagenomics of nearly 1600 species originating from multiple anaerobic digesters.</title>
        <authorList>
            <person name="Campanaro S."/>
            <person name="Treu L."/>
            <person name="Rodriguez-R L.M."/>
            <person name="Kovalovszki A."/>
            <person name="Ziels R.M."/>
            <person name="Maus I."/>
            <person name="Zhu X."/>
            <person name="Kougias P.G."/>
            <person name="Basile A."/>
            <person name="Luo G."/>
            <person name="Schluter A."/>
            <person name="Konstantinidis K.T."/>
            <person name="Angelidaki I."/>
        </authorList>
    </citation>
    <scope>NUCLEOTIDE SEQUENCE [LARGE SCALE GENOMIC DNA]</scope>
    <source>
        <strain evidence="3">AS27yjCOA_65</strain>
    </source>
</reference>
<protein>
    <submittedName>
        <fullName evidence="3">Flp pilus assembly protein CpaB</fullName>
    </submittedName>
</protein>
<evidence type="ECO:0000313" key="4">
    <source>
        <dbReference type="Proteomes" id="UP000524246"/>
    </source>
</evidence>
<comment type="caution">
    <text evidence="3">The sequence shown here is derived from an EMBL/GenBank/DDBJ whole genome shotgun (WGS) entry which is preliminary data.</text>
</comment>
<sequence length="228" mass="25086">MIRDLSSIRNQYASTQLSADTVVLKEQLSTTSPINVITSRIPEGFRAVSIPVDAESGVEGWARPGARVDVVWSTEHRGRKLVTTIVENAEVLSAERSTETDTATQMGQPLPSHITLLVSLKDAQRIHLAKASGALSLNLRGDTDNQSGTVETISMEKLLKPIVSKDIGEIQGKVTLNGEEFVFAEGKLIPVKDLKIEDEEKQEEPASEEKASWQPEVRARMKLEDEKK</sequence>
<gene>
    <name evidence="3" type="primary">cpaB</name>
    <name evidence="3" type="ORF">GYA55_01910</name>
</gene>
<feature type="region of interest" description="Disordered" evidence="1">
    <location>
        <begin position="194"/>
        <end position="228"/>
    </location>
</feature>
<dbReference type="AlphaFoldDB" id="A0A7X9IJC2"/>
<dbReference type="InterPro" id="IPR017592">
    <property type="entry name" value="Pilus_assmbl_Flp-typ_CpaB"/>
</dbReference>
<organism evidence="3 4">
    <name type="scientific">SAR324 cluster bacterium</name>
    <dbReference type="NCBI Taxonomy" id="2024889"/>
    <lineage>
        <taxon>Bacteria</taxon>
        <taxon>Deltaproteobacteria</taxon>
        <taxon>SAR324 cluster</taxon>
    </lineage>
</organism>
<proteinExistence type="predicted"/>
<feature type="compositionally biased region" description="Basic and acidic residues" evidence="1">
    <location>
        <begin position="203"/>
        <end position="228"/>
    </location>
</feature>
<evidence type="ECO:0000256" key="1">
    <source>
        <dbReference type="SAM" id="MobiDB-lite"/>
    </source>
</evidence>
<dbReference type="InterPro" id="IPR031571">
    <property type="entry name" value="RcpC_dom"/>
</dbReference>
<dbReference type="EMBL" id="JAAZON010000074">
    <property type="protein sequence ID" value="NMC61904.1"/>
    <property type="molecule type" value="Genomic_DNA"/>
</dbReference>
<dbReference type="Pfam" id="PF16976">
    <property type="entry name" value="RcpC"/>
    <property type="match status" value="1"/>
</dbReference>
<evidence type="ECO:0000259" key="2">
    <source>
        <dbReference type="Pfam" id="PF16976"/>
    </source>
</evidence>
<feature type="domain" description="Flp pilus assembly protein RcpC/CpaB" evidence="2">
    <location>
        <begin position="38"/>
        <end position="140"/>
    </location>
</feature>
<accession>A0A7X9IJC2</accession>
<evidence type="ECO:0000313" key="3">
    <source>
        <dbReference type="EMBL" id="NMC61904.1"/>
    </source>
</evidence>